<dbReference type="InterPro" id="IPR011549">
    <property type="entry name" value="RibD_C"/>
</dbReference>
<keyword evidence="5" id="KW-0521">NADP</keyword>
<dbReference type="InterPro" id="IPR024072">
    <property type="entry name" value="DHFR-like_dom_sf"/>
</dbReference>
<organism evidence="11 12">
    <name type="scientific">Candidatus Methanobinarius endosymbioticus</name>
    <dbReference type="NCBI Taxonomy" id="2006182"/>
    <lineage>
        <taxon>Archaea</taxon>
        <taxon>Methanobacteriati</taxon>
        <taxon>Methanobacteriota</taxon>
        <taxon>Methanomada group</taxon>
        <taxon>Methanobacteria</taxon>
        <taxon>Methanobacteriales</taxon>
        <taxon>Methanobacteriaceae</taxon>
        <taxon>Candidatus Methanobinarius</taxon>
    </lineage>
</organism>
<evidence type="ECO:0000256" key="3">
    <source>
        <dbReference type="ARBA" id="ARBA00011738"/>
    </source>
</evidence>
<evidence type="ECO:0000256" key="2">
    <source>
        <dbReference type="ARBA" id="ARBA00009723"/>
    </source>
</evidence>
<evidence type="ECO:0000256" key="1">
    <source>
        <dbReference type="ARBA" id="ARBA00005104"/>
    </source>
</evidence>
<dbReference type="NCBIfam" id="TIGR01508">
    <property type="entry name" value="rib_reduct_arch"/>
    <property type="match status" value="1"/>
</dbReference>
<protein>
    <recommendedName>
        <fullName evidence="9">2,5-diamino-6-(ribosylamino)-4(3H)-pyrimidinone 5'-phosphate reductase</fullName>
        <ecNumber evidence="9">1.1.1.302</ecNumber>
    </recommendedName>
</protein>
<keyword evidence="12" id="KW-1185">Reference proteome</keyword>
<dbReference type="GO" id="GO:0009231">
    <property type="term" value="P:riboflavin biosynthetic process"/>
    <property type="evidence" value="ECO:0007669"/>
    <property type="project" value="UniProtKB-UniPathway"/>
</dbReference>
<dbReference type="SUPFAM" id="SSF53597">
    <property type="entry name" value="Dihydrofolate reductase-like"/>
    <property type="match status" value="1"/>
</dbReference>
<evidence type="ECO:0000313" key="12">
    <source>
        <dbReference type="Proteomes" id="UP000253099"/>
    </source>
</evidence>
<comment type="pathway">
    <text evidence="1">Cofactor biosynthesis; riboflavin biosynthesis.</text>
</comment>
<feature type="domain" description="Bacterial bifunctional deaminase-reductase C-terminal" evidence="10">
    <location>
        <begin position="17"/>
        <end position="229"/>
    </location>
</feature>
<dbReference type="Gene3D" id="3.40.430.10">
    <property type="entry name" value="Dihydrofolate Reductase, subunit A"/>
    <property type="match status" value="1"/>
</dbReference>
<keyword evidence="6 11" id="KW-0560">Oxidoreductase</keyword>
<evidence type="ECO:0000256" key="4">
    <source>
        <dbReference type="ARBA" id="ARBA00022619"/>
    </source>
</evidence>
<dbReference type="GO" id="GO:0008703">
    <property type="term" value="F:5-amino-6-(5-phosphoribosylamino)uracil reductase activity"/>
    <property type="evidence" value="ECO:0007669"/>
    <property type="project" value="InterPro"/>
</dbReference>
<proteinExistence type="inferred from homology"/>
<evidence type="ECO:0000256" key="8">
    <source>
        <dbReference type="ARBA" id="ARBA00049020"/>
    </source>
</evidence>
<dbReference type="GO" id="GO:0050661">
    <property type="term" value="F:NADP binding"/>
    <property type="evidence" value="ECO:0007669"/>
    <property type="project" value="InterPro"/>
</dbReference>
<comment type="similarity">
    <text evidence="2">Belongs to the HTP reductase family.</text>
</comment>
<evidence type="ECO:0000256" key="9">
    <source>
        <dbReference type="NCBIfam" id="TIGR01508"/>
    </source>
</evidence>
<keyword evidence="4" id="KW-0686">Riboflavin biosynthesis</keyword>
<comment type="catalytic activity">
    <reaction evidence="8">
        <text>2,5-diamino-6-(1-D-ribitylamino)pyrimidin-4(3H)-one 5'-phosphate + NADP(+) = 2,5-diamino-6-(1-D-ribosylamino)pyrimidin-4(3H)-one 5'-phosphate + NADPH + H(+)</text>
        <dbReference type="Rhea" id="RHEA:27278"/>
        <dbReference type="ChEBI" id="CHEBI:15378"/>
        <dbReference type="ChEBI" id="CHEBI:57783"/>
        <dbReference type="ChEBI" id="CHEBI:58349"/>
        <dbReference type="ChEBI" id="CHEBI:58890"/>
        <dbReference type="ChEBI" id="CHEBI:59545"/>
        <dbReference type="EC" id="1.1.1.302"/>
    </reaction>
</comment>
<dbReference type="NCBIfam" id="TIGR00227">
    <property type="entry name" value="ribD_Cterm"/>
    <property type="match status" value="1"/>
</dbReference>
<evidence type="ECO:0000256" key="6">
    <source>
        <dbReference type="ARBA" id="ARBA00023002"/>
    </source>
</evidence>
<dbReference type="EMBL" id="NIZT01000005">
    <property type="protein sequence ID" value="RBQ24346.1"/>
    <property type="molecule type" value="Genomic_DNA"/>
</dbReference>
<evidence type="ECO:0000256" key="5">
    <source>
        <dbReference type="ARBA" id="ARBA00022857"/>
    </source>
</evidence>
<dbReference type="EC" id="1.1.1.302" evidence="9"/>
<dbReference type="Pfam" id="PF01872">
    <property type="entry name" value="RibD_C"/>
    <property type="match status" value="1"/>
</dbReference>
<comment type="catalytic activity">
    <reaction evidence="7">
        <text>2,5-diamino-6-(1-D-ribitylamino)pyrimidin-4(3H)-one 5'-phosphate + NAD(+) = 2,5-diamino-6-(1-D-ribosylamino)pyrimidin-4(3H)-one 5'-phosphate + NADH + H(+)</text>
        <dbReference type="Rhea" id="RHEA:27274"/>
        <dbReference type="ChEBI" id="CHEBI:15378"/>
        <dbReference type="ChEBI" id="CHEBI:57540"/>
        <dbReference type="ChEBI" id="CHEBI:57945"/>
        <dbReference type="ChEBI" id="CHEBI:58890"/>
        <dbReference type="ChEBI" id="CHEBI:59545"/>
        <dbReference type="EC" id="1.1.1.302"/>
    </reaction>
</comment>
<sequence>MSETNEIQLNMMIIMKPYVILNAAMTLDGKIATKTGSLEISGKEDLKRVHELRKEVDGIMVGINTVLVDDPRLTVHKIPSIKSDNPIRIVVDNQGRIPLKSRILNDDAQTIITTSNKVKKDKKSLEHCKKLSKKANIFHSKESSVNLKELMNYLYSKNIKTLMLEGGSTLNFSMIKENLIDEIRVCIAPIVVGGKYAKTLFDGEGFDFMNEAINLELKNSYQLGKDLILEYKVL</sequence>
<name>A0A366MDL1_9EURY</name>
<comment type="subunit">
    <text evidence="3">Homodimer.</text>
</comment>
<dbReference type="InterPro" id="IPR050765">
    <property type="entry name" value="Riboflavin_Biosynth_HTPR"/>
</dbReference>
<gene>
    <name evidence="11" type="primary">arfC</name>
    <name evidence="11" type="ORF">ALNOE001_02710</name>
</gene>
<reference evidence="11 12" key="1">
    <citation type="submission" date="2018-06" db="EMBL/GenBank/DDBJ databases">
        <title>Genomic insight into two independent archaeal endosymbiosis events.</title>
        <authorList>
            <person name="Lind A.E."/>
            <person name="Lewis W.H."/>
            <person name="Spang A."/>
            <person name="Guy L."/>
            <person name="Embley M.T."/>
            <person name="Ettema T.J.G."/>
        </authorList>
    </citation>
    <scope>NUCLEOTIDE SEQUENCE [LARGE SCALE GENOMIC DNA]</scope>
    <source>
        <strain evidence="11">NOE</strain>
    </source>
</reference>
<evidence type="ECO:0000313" key="11">
    <source>
        <dbReference type="EMBL" id="RBQ24346.1"/>
    </source>
</evidence>
<dbReference type="PANTHER" id="PTHR38011">
    <property type="entry name" value="DIHYDROFOLATE REDUCTASE FAMILY PROTEIN (AFU_ORTHOLOGUE AFUA_8G06820)"/>
    <property type="match status" value="1"/>
</dbReference>
<dbReference type="Proteomes" id="UP000253099">
    <property type="component" value="Unassembled WGS sequence"/>
</dbReference>
<evidence type="ECO:0000259" key="10">
    <source>
        <dbReference type="Pfam" id="PF01872"/>
    </source>
</evidence>
<evidence type="ECO:0000256" key="7">
    <source>
        <dbReference type="ARBA" id="ARBA00047550"/>
    </source>
</evidence>
<dbReference type="AlphaFoldDB" id="A0A366MDL1"/>
<dbReference type="UniPathway" id="UPA00275"/>
<dbReference type="InterPro" id="IPR002734">
    <property type="entry name" value="RibDG_C"/>
</dbReference>
<dbReference type="PANTHER" id="PTHR38011:SF7">
    <property type="entry name" value="2,5-DIAMINO-6-RIBOSYLAMINO-4(3H)-PYRIMIDINONE 5'-PHOSPHATE REDUCTASE"/>
    <property type="match status" value="1"/>
</dbReference>
<comment type="caution">
    <text evidence="11">The sequence shown here is derived from an EMBL/GenBank/DDBJ whole genome shotgun (WGS) entry which is preliminary data.</text>
</comment>
<accession>A0A366MDL1</accession>
<dbReference type="InterPro" id="IPR006401">
    <property type="entry name" value="Rib_reduct_arc"/>
</dbReference>